<protein>
    <submittedName>
        <fullName evidence="1">Uncharacterized protein</fullName>
    </submittedName>
</protein>
<evidence type="ECO:0000313" key="1">
    <source>
        <dbReference type="EMBL" id="SCF13461.1"/>
    </source>
</evidence>
<name>A0A1C4XZB5_9ACTN</name>
<reference evidence="2" key="1">
    <citation type="submission" date="2016-06" db="EMBL/GenBank/DDBJ databases">
        <authorList>
            <person name="Varghese N."/>
            <person name="Submissions Spin"/>
        </authorList>
    </citation>
    <scope>NUCLEOTIDE SEQUENCE [LARGE SCALE GENOMIC DNA]</scope>
    <source>
        <strain evidence="2">DSM 45160</strain>
    </source>
</reference>
<dbReference type="Proteomes" id="UP000198224">
    <property type="component" value="Chromosome I"/>
</dbReference>
<sequence>MEWKTRLAVQYTKGTETVLISPIDSFSPSFSLNVEALHSCEVTHLGVIHAPVSMNFTMTVKAIGDVAGRLTKLALDGELFDIALLEHTGDDWAFSSFVLRDCLITSATPTTATISGAPAATFSGFSLAATVDPKTGDQSVLP</sequence>
<evidence type="ECO:0000313" key="2">
    <source>
        <dbReference type="Proteomes" id="UP000198224"/>
    </source>
</evidence>
<dbReference type="EMBL" id="LT607409">
    <property type="protein sequence ID" value="SCF13461.1"/>
    <property type="molecule type" value="Genomic_DNA"/>
</dbReference>
<dbReference type="GeneID" id="300128789"/>
<dbReference type="AlphaFoldDB" id="A0A1C4XZB5"/>
<dbReference type="eggNOG" id="ENOG5033JY9">
    <property type="taxonomic scope" value="Bacteria"/>
</dbReference>
<accession>A0A1C4XZB5</accession>
<dbReference type="RefSeq" id="WP_088989349.1">
    <property type="nucleotide sequence ID" value="NZ_LT607409.1"/>
</dbReference>
<keyword evidence="2" id="KW-1185">Reference proteome</keyword>
<organism evidence="1 2">
    <name type="scientific">Micromonospora chokoriensis</name>
    <dbReference type="NCBI Taxonomy" id="356851"/>
    <lineage>
        <taxon>Bacteria</taxon>
        <taxon>Bacillati</taxon>
        <taxon>Actinomycetota</taxon>
        <taxon>Actinomycetes</taxon>
        <taxon>Micromonosporales</taxon>
        <taxon>Micromonosporaceae</taxon>
        <taxon>Micromonospora</taxon>
    </lineage>
</organism>
<gene>
    <name evidence="1" type="ORF">GA0070612_4081</name>
</gene>
<proteinExistence type="predicted"/>